<keyword evidence="8" id="KW-1185">Reference proteome</keyword>
<dbReference type="OrthoDB" id="6106880at2759"/>
<dbReference type="InterPro" id="IPR013083">
    <property type="entry name" value="Znf_RING/FYVE/PHD"/>
</dbReference>
<evidence type="ECO:0000313" key="8">
    <source>
        <dbReference type="Proteomes" id="UP000008068"/>
    </source>
</evidence>
<dbReference type="InterPro" id="IPR027370">
    <property type="entry name" value="Znf-RING_euk"/>
</dbReference>
<dbReference type="PANTHER" id="PTHR47156:SF5">
    <property type="entry name" value="RING-TYPE DOMAIN-CONTAINING PROTEIN"/>
    <property type="match status" value="1"/>
</dbReference>
<evidence type="ECO:0000259" key="6">
    <source>
        <dbReference type="PROSITE" id="PS50089"/>
    </source>
</evidence>
<reference evidence="8" key="1">
    <citation type="submission" date="2011-07" db="EMBL/GenBank/DDBJ databases">
        <authorList>
            <consortium name="Caenorhabditis brenneri Sequencing and Analysis Consortium"/>
            <person name="Wilson R.K."/>
        </authorList>
    </citation>
    <scope>NUCLEOTIDE SEQUENCE [LARGE SCALE GENOMIC DNA]</scope>
    <source>
        <strain evidence="8">PB2801</strain>
    </source>
</reference>
<dbReference type="PROSITE" id="PS00518">
    <property type="entry name" value="ZF_RING_1"/>
    <property type="match status" value="1"/>
</dbReference>
<dbReference type="HOGENOM" id="CLU_1504761_0_0_1"/>
<name>G0N7H0_CAEBE</name>
<dbReference type="InterPro" id="IPR001841">
    <property type="entry name" value="Znf_RING"/>
</dbReference>
<dbReference type="SMART" id="SM00184">
    <property type="entry name" value="RING"/>
    <property type="match status" value="1"/>
</dbReference>
<dbReference type="InterPro" id="IPR017907">
    <property type="entry name" value="Znf_RING_CS"/>
</dbReference>
<dbReference type="AlphaFoldDB" id="G0N7H0"/>
<accession>G0N7H0</accession>
<evidence type="ECO:0000256" key="1">
    <source>
        <dbReference type="ARBA" id="ARBA00022723"/>
    </source>
</evidence>
<proteinExistence type="predicted"/>
<evidence type="ECO:0000256" key="3">
    <source>
        <dbReference type="ARBA" id="ARBA00022833"/>
    </source>
</evidence>
<dbReference type="InterPro" id="IPR052667">
    <property type="entry name" value="E3_ubiquitin-ligase_RING"/>
</dbReference>
<evidence type="ECO:0000256" key="5">
    <source>
        <dbReference type="SAM" id="Coils"/>
    </source>
</evidence>
<dbReference type="GO" id="GO:0008270">
    <property type="term" value="F:zinc ion binding"/>
    <property type="evidence" value="ECO:0007669"/>
    <property type="project" value="UniProtKB-KW"/>
</dbReference>
<dbReference type="EMBL" id="GL379847">
    <property type="protein sequence ID" value="EGT54751.1"/>
    <property type="molecule type" value="Genomic_DNA"/>
</dbReference>
<feature type="domain" description="RING-type" evidence="6">
    <location>
        <begin position="98"/>
        <end position="145"/>
    </location>
</feature>
<dbReference type="InParanoid" id="G0N7H0"/>
<dbReference type="Pfam" id="PF13445">
    <property type="entry name" value="zf-RING_UBOX"/>
    <property type="match status" value="1"/>
</dbReference>
<dbReference type="SUPFAM" id="SSF57850">
    <property type="entry name" value="RING/U-box"/>
    <property type="match status" value="1"/>
</dbReference>
<dbReference type="PANTHER" id="PTHR47156">
    <property type="entry name" value="PROTEIN CBG20824"/>
    <property type="match status" value="1"/>
</dbReference>
<evidence type="ECO:0000313" key="7">
    <source>
        <dbReference type="EMBL" id="EGT54751.1"/>
    </source>
</evidence>
<evidence type="ECO:0000256" key="2">
    <source>
        <dbReference type="ARBA" id="ARBA00022771"/>
    </source>
</evidence>
<dbReference type="STRING" id="135651.G0N7H0"/>
<keyword evidence="5" id="KW-0175">Coiled coil</keyword>
<dbReference type="PROSITE" id="PS50089">
    <property type="entry name" value="ZF_RING_2"/>
    <property type="match status" value="1"/>
</dbReference>
<gene>
    <name evidence="7" type="ORF">CAEBREN_02382</name>
</gene>
<protein>
    <recommendedName>
        <fullName evidence="6">RING-type domain-containing protein</fullName>
    </recommendedName>
</protein>
<keyword evidence="3" id="KW-0862">Zinc</keyword>
<keyword evidence="2 4" id="KW-0863">Zinc-finger</keyword>
<dbReference type="Proteomes" id="UP000008068">
    <property type="component" value="Unassembled WGS sequence"/>
</dbReference>
<evidence type="ECO:0000256" key="4">
    <source>
        <dbReference type="PROSITE-ProRule" id="PRU00175"/>
    </source>
</evidence>
<sequence length="179" mass="20159">MEREEYDTRPMSVDQLMDEASSKAQKIEEKLAATQEELAQTLEKLGKVERQLAKVRTTNCVEENEKLRQSLAAANLNEHKKLIKLEKCLESLQTISECTICTSRYTTTGPQVPRVLASCGHTFCTECVNKIGKNVHNQIKCPTYQKFSSANSPKNITIIQALVPTVYRLLEGDNDLVLE</sequence>
<feature type="coiled-coil region" evidence="5">
    <location>
        <begin position="17"/>
        <end position="51"/>
    </location>
</feature>
<dbReference type="Gene3D" id="3.30.40.10">
    <property type="entry name" value="Zinc/RING finger domain, C3HC4 (zinc finger)"/>
    <property type="match status" value="1"/>
</dbReference>
<organism evidence="8">
    <name type="scientific">Caenorhabditis brenneri</name>
    <name type="common">Nematode worm</name>
    <dbReference type="NCBI Taxonomy" id="135651"/>
    <lineage>
        <taxon>Eukaryota</taxon>
        <taxon>Metazoa</taxon>
        <taxon>Ecdysozoa</taxon>
        <taxon>Nematoda</taxon>
        <taxon>Chromadorea</taxon>
        <taxon>Rhabditida</taxon>
        <taxon>Rhabditina</taxon>
        <taxon>Rhabditomorpha</taxon>
        <taxon>Rhabditoidea</taxon>
        <taxon>Rhabditidae</taxon>
        <taxon>Peloderinae</taxon>
        <taxon>Caenorhabditis</taxon>
    </lineage>
</organism>
<keyword evidence="1" id="KW-0479">Metal-binding</keyword>